<name>A0AAD7CYQ0_MYCRO</name>
<dbReference type="AlphaFoldDB" id="A0AAD7CYQ0"/>
<evidence type="ECO:0000313" key="3">
    <source>
        <dbReference type="Proteomes" id="UP001221757"/>
    </source>
</evidence>
<feature type="chain" id="PRO_5042101226" evidence="1">
    <location>
        <begin position="22"/>
        <end position="155"/>
    </location>
</feature>
<dbReference type="Proteomes" id="UP001221757">
    <property type="component" value="Unassembled WGS sequence"/>
</dbReference>
<comment type="caution">
    <text evidence="2">The sequence shown here is derived from an EMBL/GenBank/DDBJ whole genome shotgun (WGS) entry which is preliminary data.</text>
</comment>
<keyword evidence="1" id="KW-0732">Signal</keyword>
<reference evidence="2" key="1">
    <citation type="submission" date="2023-03" db="EMBL/GenBank/DDBJ databases">
        <title>Massive genome expansion in bonnet fungi (Mycena s.s.) driven by repeated elements and novel gene families across ecological guilds.</title>
        <authorList>
            <consortium name="Lawrence Berkeley National Laboratory"/>
            <person name="Harder C.B."/>
            <person name="Miyauchi S."/>
            <person name="Viragh M."/>
            <person name="Kuo A."/>
            <person name="Thoen E."/>
            <person name="Andreopoulos B."/>
            <person name="Lu D."/>
            <person name="Skrede I."/>
            <person name="Drula E."/>
            <person name="Henrissat B."/>
            <person name="Morin E."/>
            <person name="Kohler A."/>
            <person name="Barry K."/>
            <person name="LaButti K."/>
            <person name="Morin E."/>
            <person name="Salamov A."/>
            <person name="Lipzen A."/>
            <person name="Mereny Z."/>
            <person name="Hegedus B."/>
            <person name="Baldrian P."/>
            <person name="Stursova M."/>
            <person name="Weitz H."/>
            <person name="Taylor A."/>
            <person name="Grigoriev I.V."/>
            <person name="Nagy L.G."/>
            <person name="Martin F."/>
            <person name="Kauserud H."/>
        </authorList>
    </citation>
    <scope>NUCLEOTIDE SEQUENCE</scope>
    <source>
        <strain evidence="2">CBHHK067</strain>
    </source>
</reference>
<evidence type="ECO:0000313" key="2">
    <source>
        <dbReference type="EMBL" id="KAJ7669727.1"/>
    </source>
</evidence>
<feature type="signal peptide" evidence="1">
    <location>
        <begin position="1"/>
        <end position="21"/>
    </location>
</feature>
<evidence type="ECO:0000256" key="1">
    <source>
        <dbReference type="SAM" id="SignalP"/>
    </source>
</evidence>
<accession>A0AAD7CYQ0</accession>
<protein>
    <submittedName>
        <fullName evidence="2">Uncharacterized protein</fullName>
    </submittedName>
</protein>
<proteinExistence type="predicted"/>
<keyword evidence="3" id="KW-1185">Reference proteome</keyword>
<sequence>MHLSALFSLVSASLMLPLTPGEQARDAAKGTNRGVSFKLVTGDQFMDWLATTDANLTFVGPPAGTRDLGTRQTTTMVTYCTKRIDDICGGTCQVYNGGAQCIDAPGTSCIAATSNVGFCDKGGCGGSCNELSSCGTPMANGFCDTPGTASILVSA</sequence>
<dbReference type="EMBL" id="JARKIE010000185">
    <property type="protein sequence ID" value="KAJ7669727.1"/>
    <property type="molecule type" value="Genomic_DNA"/>
</dbReference>
<organism evidence="2 3">
    <name type="scientific">Mycena rosella</name>
    <name type="common">Pink bonnet</name>
    <name type="synonym">Agaricus rosellus</name>
    <dbReference type="NCBI Taxonomy" id="1033263"/>
    <lineage>
        <taxon>Eukaryota</taxon>
        <taxon>Fungi</taxon>
        <taxon>Dikarya</taxon>
        <taxon>Basidiomycota</taxon>
        <taxon>Agaricomycotina</taxon>
        <taxon>Agaricomycetes</taxon>
        <taxon>Agaricomycetidae</taxon>
        <taxon>Agaricales</taxon>
        <taxon>Marasmiineae</taxon>
        <taxon>Mycenaceae</taxon>
        <taxon>Mycena</taxon>
    </lineage>
</organism>
<gene>
    <name evidence="2" type="ORF">B0H17DRAFT_1142068</name>
</gene>